<reference evidence="1 2" key="1">
    <citation type="submission" date="2019-08" db="EMBL/GenBank/DDBJ databases">
        <title>Microbe sample from Colwellia echini.</title>
        <authorList>
            <person name="Christiansen L."/>
            <person name="Pathiraja D."/>
            <person name="Schultz-Johansen M."/>
            <person name="Choi I.-G."/>
            <person name="Stougaard P."/>
        </authorList>
    </citation>
    <scope>NUCLEOTIDE SEQUENCE [LARGE SCALE GENOMIC DNA]</scope>
    <source>
        <strain evidence="1 2">A3</strain>
    </source>
</reference>
<comment type="caution">
    <text evidence="1">The sequence shown here is derived from an EMBL/GenBank/DDBJ whole genome shotgun (WGS) entry which is preliminary data.</text>
</comment>
<name>A0ABY3MYS8_9GAMM</name>
<dbReference type="RefSeq" id="WP_101344293.1">
    <property type="nucleotide sequence ID" value="NZ_PJAI02000005.1"/>
</dbReference>
<protein>
    <recommendedName>
        <fullName evidence="3">Cell division inhibitor SulA</fullName>
    </recommendedName>
</protein>
<evidence type="ECO:0000313" key="2">
    <source>
        <dbReference type="Proteomes" id="UP000815846"/>
    </source>
</evidence>
<evidence type="ECO:0000313" key="1">
    <source>
        <dbReference type="EMBL" id="TYK66177.1"/>
    </source>
</evidence>
<proteinExistence type="predicted"/>
<gene>
    <name evidence="1" type="ORF">CWS31_006100</name>
</gene>
<keyword evidence="2" id="KW-1185">Reference proteome</keyword>
<accession>A0ABY3MYS8</accession>
<dbReference type="InterPro" id="IPR027417">
    <property type="entry name" value="P-loop_NTPase"/>
</dbReference>
<organism evidence="1 2">
    <name type="scientific">Colwellia echini</name>
    <dbReference type="NCBI Taxonomy" id="1982103"/>
    <lineage>
        <taxon>Bacteria</taxon>
        <taxon>Pseudomonadati</taxon>
        <taxon>Pseudomonadota</taxon>
        <taxon>Gammaproteobacteria</taxon>
        <taxon>Alteromonadales</taxon>
        <taxon>Colwelliaceae</taxon>
        <taxon>Colwellia</taxon>
    </lineage>
</organism>
<dbReference type="Gene3D" id="3.40.50.300">
    <property type="entry name" value="P-loop containing nucleotide triphosphate hydrolases"/>
    <property type="match status" value="1"/>
</dbReference>
<evidence type="ECO:0008006" key="3">
    <source>
        <dbReference type="Google" id="ProtNLM"/>
    </source>
</evidence>
<dbReference type="SUPFAM" id="SSF52540">
    <property type="entry name" value="P-loop containing nucleoside triphosphate hydrolases"/>
    <property type="match status" value="1"/>
</dbReference>
<dbReference type="Proteomes" id="UP000815846">
    <property type="component" value="Unassembled WGS sequence"/>
</dbReference>
<dbReference type="EMBL" id="PJAI02000005">
    <property type="protein sequence ID" value="TYK66177.1"/>
    <property type="molecule type" value="Genomic_DNA"/>
</dbReference>
<sequence>MFSINTSNNNPSTTMASSITNTIIANQTELVVNQAWLKSDIVENHTELSLKYADICHQHNQQKKWVLFINPEESSLEQLAKTHGIDISKILCVSFKGKNKVNNIVDDKFAHLDIEQIKSVLSRGNCSAVILSNATFSADQMQALDSSARLGETHCLVLKNNRSNEISLNVH</sequence>